<organism evidence="4 5">
    <name type="scientific">Tigheibacillus jepli</name>
    <dbReference type="NCBI Taxonomy" id="3035914"/>
    <lineage>
        <taxon>Bacteria</taxon>
        <taxon>Bacillati</taxon>
        <taxon>Bacillota</taxon>
        <taxon>Bacilli</taxon>
        <taxon>Bacillales</taxon>
        <taxon>Bacillaceae</taxon>
        <taxon>Tigheibacillus</taxon>
    </lineage>
</organism>
<dbReference type="InterPro" id="IPR029068">
    <property type="entry name" value="Glyas_Bleomycin-R_OHBP_Dase"/>
</dbReference>
<evidence type="ECO:0000313" key="4">
    <source>
        <dbReference type="EMBL" id="MDY0405634.1"/>
    </source>
</evidence>
<dbReference type="Proteomes" id="UP001228376">
    <property type="component" value="Unassembled WGS sequence"/>
</dbReference>
<evidence type="ECO:0000256" key="1">
    <source>
        <dbReference type="ARBA" id="ARBA00009308"/>
    </source>
</evidence>
<dbReference type="RefSeq" id="WP_306067056.1">
    <property type="nucleotide sequence ID" value="NZ_JAROCA020000001.1"/>
</dbReference>
<proteinExistence type="inferred from homology"/>
<dbReference type="GO" id="GO:0004493">
    <property type="term" value="F:methylmalonyl-CoA epimerase activity"/>
    <property type="evidence" value="ECO:0007669"/>
    <property type="project" value="UniProtKB-EC"/>
</dbReference>
<evidence type="ECO:0000256" key="2">
    <source>
        <dbReference type="ARBA" id="ARBA00022723"/>
    </source>
</evidence>
<keyword evidence="2" id="KW-0479">Metal-binding</keyword>
<dbReference type="NCBIfam" id="TIGR03081">
    <property type="entry name" value="metmalonyl_epim"/>
    <property type="match status" value="1"/>
</dbReference>
<dbReference type="InterPro" id="IPR051785">
    <property type="entry name" value="MMCE/EMCE_epimerase"/>
</dbReference>
<comment type="caution">
    <text evidence="4">The sequence shown here is derived from an EMBL/GenBank/DDBJ whole genome shotgun (WGS) entry which is preliminary data.</text>
</comment>
<gene>
    <name evidence="4" type="primary">mce</name>
    <name evidence="4" type="ORF">P5G51_009710</name>
</gene>
<keyword evidence="4" id="KW-0413">Isomerase</keyword>
<accession>A0ABU5CH21</accession>
<dbReference type="Gene3D" id="3.10.180.10">
    <property type="entry name" value="2,3-Dihydroxybiphenyl 1,2-Dioxygenase, domain 1"/>
    <property type="match status" value="1"/>
</dbReference>
<dbReference type="Pfam" id="PF13669">
    <property type="entry name" value="Glyoxalase_4"/>
    <property type="match status" value="1"/>
</dbReference>
<keyword evidence="5" id="KW-1185">Reference proteome</keyword>
<evidence type="ECO:0000313" key="5">
    <source>
        <dbReference type="Proteomes" id="UP001228376"/>
    </source>
</evidence>
<sequence>MQNLAHIAIAVKSIEKALPFYTDLLGIPLKYTEIIPSEAIKAAFLQLGEVSIELMEPINATSTIQRFIDKRGEGIHHIAFEVAKLEKQLTKLSEAGVRLVDKQPRPGASGSQVAFIHPSAANGVLLELCQHNHTTGN</sequence>
<dbReference type="PROSITE" id="PS51819">
    <property type="entry name" value="VOC"/>
    <property type="match status" value="1"/>
</dbReference>
<name>A0ABU5CH21_9BACI</name>
<dbReference type="InterPro" id="IPR037523">
    <property type="entry name" value="VOC_core"/>
</dbReference>
<feature type="domain" description="VOC" evidence="3">
    <location>
        <begin position="3"/>
        <end position="131"/>
    </location>
</feature>
<dbReference type="PANTHER" id="PTHR43048:SF3">
    <property type="entry name" value="METHYLMALONYL-COA EPIMERASE, MITOCHONDRIAL"/>
    <property type="match status" value="1"/>
</dbReference>
<dbReference type="SUPFAM" id="SSF54593">
    <property type="entry name" value="Glyoxalase/Bleomycin resistance protein/Dihydroxybiphenyl dioxygenase"/>
    <property type="match status" value="1"/>
</dbReference>
<protein>
    <submittedName>
        <fullName evidence="4">Methylmalonyl-CoA epimerase</fullName>
        <ecNumber evidence="4">5.1.99.1</ecNumber>
    </submittedName>
</protein>
<reference evidence="4 5" key="1">
    <citation type="submission" date="2023-10" db="EMBL/GenBank/DDBJ databases">
        <title>179-bfca-hs.</title>
        <authorList>
            <person name="Miliotis G."/>
            <person name="Sengupta P."/>
            <person name="Hameed A."/>
            <person name="Chuvochina M."/>
            <person name="Mcdonagh F."/>
            <person name="Simpson A.C."/>
            <person name="Singh N.K."/>
            <person name="Rekha P.D."/>
            <person name="Raman K."/>
            <person name="Hugenholtz P."/>
            <person name="Venkateswaran K."/>
        </authorList>
    </citation>
    <scope>NUCLEOTIDE SEQUENCE [LARGE SCALE GENOMIC DNA]</scope>
    <source>
        <strain evidence="4 5">179-BFC-A-HS</strain>
    </source>
</reference>
<dbReference type="InterPro" id="IPR017515">
    <property type="entry name" value="MeMalonyl-CoA_epimerase"/>
</dbReference>
<dbReference type="EC" id="5.1.99.1" evidence="4"/>
<evidence type="ECO:0000259" key="3">
    <source>
        <dbReference type="PROSITE" id="PS51819"/>
    </source>
</evidence>
<dbReference type="EMBL" id="JAROCA020000001">
    <property type="protein sequence ID" value="MDY0405634.1"/>
    <property type="molecule type" value="Genomic_DNA"/>
</dbReference>
<dbReference type="PANTHER" id="PTHR43048">
    <property type="entry name" value="METHYLMALONYL-COA EPIMERASE"/>
    <property type="match status" value="1"/>
</dbReference>
<comment type="similarity">
    <text evidence="1">Belongs to the methylmalonyl-CoA epimerase family.</text>
</comment>
<dbReference type="CDD" id="cd07249">
    <property type="entry name" value="MMCE"/>
    <property type="match status" value="1"/>
</dbReference>